<comment type="function">
    <text evidence="24">Oxidized purine nucleoside triphosphate hydrolase which is a prominent sanitizer of the oxidized nucleotide pool. Catalyzes the hydrolysis of 2-oxo-dATP (2-hydroxy-dATP) into 2-oxo-dAMP. Also has a significant hydrolase activity toward 2-oxo-ATP, 8-oxo-dGTP and 8-oxo-dATP. Through the hydrolysis of oxidized purine nucleoside triphosphates, prevents their incorporation into DNA and the subsequent transversions A:T to C:G and G:C to T:A. Also catalyzes the hydrolysis of methylated purine nucleoside triphosphate preventing their integration into DNA. Through this antimutagenic activity protects cells from oxidative stress.</text>
</comment>
<dbReference type="InterPro" id="IPR015797">
    <property type="entry name" value="NUDIX_hydrolase-like_dom_sf"/>
</dbReference>
<dbReference type="PRINTS" id="PR01403">
    <property type="entry name" value="8OXTPHPHTASE"/>
</dbReference>
<dbReference type="Gene3D" id="3.90.79.10">
    <property type="entry name" value="Nucleoside Triphosphate Pyrophosphohydrolase"/>
    <property type="match status" value="1"/>
</dbReference>
<keyword evidence="9" id="KW-0694">RNA-binding</keyword>
<dbReference type="Pfam" id="PF00293">
    <property type="entry name" value="NUDIX"/>
    <property type="match status" value="1"/>
</dbReference>
<evidence type="ECO:0000256" key="1">
    <source>
        <dbReference type="ARBA" id="ARBA00001946"/>
    </source>
</evidence>
<accession>A0A1G2ICG6</accession>
<keyword evidence="7 25" id="KW-0378">Hydrolase</keyword>
<comment type="catalytic activity">
    <reaction evidence="22">
        <text>O(6)-methyl-dGTP + H2O = O(6)-methyl-dGMP + diphosphate + H(+)</text>
        <dbReference type="Rhea" id="RHEA:67600"/>
        <dbReference type="ChEBI" id="CHEBI:15377"/>
        <dbReference type="ChEBI" id="CHEBI:15378"/>
        <dbReference type="ChEBI" id="CHEBI:33019"/>
        <dbReference type="ChEBI" id="CHEBI:169974"/>
        <dbReference type="ChEBI" id="CHEBI:169975"/>
    </reaction>
    <physiologicalReaction direction="left-to-right" evidence="22">
        <dbReference type="Rhea" id="RHEA:67601"/>
    </physiologicalReaction>
</comment>
<evidence type="ECO:0000256" key="16">
    <source>
        <dbReference type="ARBA" id="ARBA00029673"/>
    </source>
</evidence>
<dbReference type="InterPro" id="IPR020476">
    <property type="entry name" value="Nudix_hydrolase"/>
</dbReference>
<dbReference type="InterPro" id="IPR020084">
    <property type="entry name" value="NUDIX_hydrolase_CS"/>
</dbReference>
<evidence type="ECO:0000256" key="4">
    <source>
        <dbReference type="ARBA" id="ARBA00011245"/>
    </source>
</evidence>
<dbReference type="EMBL" id="MHPA01000028">
    <property type="protein sequence ID" value="OGZ72261.1"/>
    <property type="molecule type" value="Genomic_DNA"/>
</dbReference>
<keyword evidence="5" id="KW-0963">Cytoplasm</keyword>
<dbReference type="STRING" id="1802214.A2908_03925"/>
<evidence type="ECO:0000256" key="24">
    <source>
        <dbReference type="ARBA" id="ARBA00053094"/>
    </source>
</evidence>
<evidence type="ECO:0000256" key="11">
    <source>
        <dbReference type="ARBA" id="ARBA00024459"/>
    </source>
</evidence>
<evidence type="ECO:0000256" key="15">
    <source>
        <dbReference type="ARBA" id="ARBA00026218"/>
    </source>
</evidence>
<reference evidence="27 28" key="1">
    <citation type="journal article" date="2016" name="Nat. Commun.">
        <title>Thousands of microbial genomes shed light on interconnected biogeochemical processes in an aquifer system.</title>
        <authorList>
            <person name="Anantharaman K."/>
            <person name="Brown C.T."/>
            <person name="Hug L.A."/>
            <person name="Sharon I."/>
            <person name="Castelle C.J."/>
            <person name="Probst A.J."/>
            <person name="Thomas B.C."/>
            <person name="Singh A."/>
            <person name="Wilkins M.J."/>
            <person name="Karaoz U."/>
            <person name="Brodie E.L."/>
            <person name="Williams K.H."/>
            <person name="Hubbard S.S."/>
            <person name="Banfield J.F."/>
        </authorList>
    </citation>
    <scope>NUCLEOTIDE SEQUENCE [LARGE SCALE GENOMIC DNA]</scope>
</reference>
<comment type="similarity">
    <text evidence="3 25">Belongs to the Nudix hydrolase family.</text>
</comment>
<dbReference type="PROSITE" id="PS51462">
    <property type="entry name" value="NUDIX"/>
    <property type="match status" value="1"/>
</dbReference>
<evidence type="ECO:0000256" key="23">
    <source>
        <dbReference type="ARBA" id="ARBA00049032"/>
    </source>
</evidence>
<evidence type="ECO:0000256" key="8">
    <source>
        <dbReference type="ARBA" id="ARBA00022842"/>
    </source>
</evidence>
<evidence type="ECO:0000256" key="12">
    <source>
        <dbReference type="ARBA" id="ARBA00024486"/>
    </source>
</evidence>
<evidence type="ECO:0000256" key="25">
    <source>
        <dbReference type="RuleBase" id="RU003476"/>
    </source>
</evidence>
<dbReference type="GO" id="GO:0005737">
    <property type="term" value="C:cytoplasm"/>
    <property type="evidence" value="ECO:0007669"/>
    <property type="project" value="UniProtKB-SubCell"/>
</dbReference>
<evidence type="ECO:0000259" key="26">
    <source>
        <dbReference type="PROSITE" id="PS51462"/>
    </source>
</evidence>
<comment type="cofactor">
    <cofactor evidence="1">
        <name>Mg(2+)</name>
        <dbReference type="ChEBI" id="CHEBI:18420"/>
    </cofactor>
</comment>
<evidence type="ECO:0000256" key="18">
    <source>
        <dbReference type="ARBA" id="ARBA00030682"/>
    </source>
</evidence>
<dbReference type="GO" id="GO:0042262">
    <property type="term" value="P:DNA protection"/>
    <property type="evidence" value="ECO:0007669"/>
    <property type="project" value="InterPro"/>
</dbReference>
<evidence type="ECO:0000256" key="22">
    <source>
        <dbReference type="ARBA" id="ARBA00048894"/>
    </source>
</evidence>
<dbReference type="GO" id="GO:0008413">
    <property type="term" value="F:8-oxo-7,8-dihydroguanosine triphosphate pyrophosphatase activity"/>
    <property type="evidence" value="ECO:0007669"/>
    <property type="project" value="InterPro"/>
</dbReference>
<sequence length="158" mass="18275">MNKKVLTLLIIHQDNKVLLGMKKRGFGMGKWNGFGGKVDNGESIEDAAKRELLEEAGISANEMQKIGVLDFSWKDKPSDVLEVNIFKATDFSGQPQETEEMKPAWFLEKDIPFENMWPDDKYWFSLFLENKKFKGEFLFDQQNAIIKHTLQEHESISD</sequence>
<keyword evidence="6" id="KW-0479">Metal-binding</keyword>
<evidence type="ECO:0000256" key="14">
    <source>
        <dbReference type="ARBA" id="ARBA00026103"/>
    </source>
</evidence>
<feature type="domain" description="Nudix hydrolase" evidence="26">
    <location>
        <begin position="1"/>
        <end position="132"/>
    </location>
</feature>
<dbReference type="PROSITE" id="PS00893">
    <property type="entry name" value="NUDIX_BOX"/>
    <property type="match status" value="1"/>
</dbReference>
<dbReference type="PANTHER" id="PTHR43758:SF2">
    <property type="entry name" value="OXIDIZED PURINE NUCLEOSIDE TRIPHOSPHATE HYDROLASE"/>
    <property type="match status" value="1"/>
</dbReference>
<dbReference type="InterPro" id="IPR003563">
    <property type="entry name" value="8ODP"/>
</dbReference>
<gene>
    <name evidence="27" type="ORF">A2908_03925</name>
</gene>
<dbReference type="SUPFAM" id="SSF55811">
    <property type="entry name" value="Nudix"/>
    <property type="match status" value="1"/>
</dbReference>
<evidence type="ECO:0000256" key="9">
    <source>
        <dbReference type="ARBA" id="ARBA00022884"/>
    </source>
</evidence>
<evidence type="ECO:0000256" key="7">
    <source>
        <dbReference type="ARBA" id="ARBA00022801"/>
    </source>
</evidence>
<dbReference type="PANTHER" id="PTHR43758">
    <property type="entry name" value="7,8-DIHYDRO-8-OXOGUANINE TRIPHOSPHATASE"/>
    <property type="match status" value="1"/>
</dbReference>
<dbReference type="Proteomes" id="UP000176774">
    <property type="component" value="Unassembled WGS sequence"/>
</dbReference>
<organism evidence="27 28">
    <name type="scientific">Candidatus Staskawiczbacteria bacterium RIFCSPLOWO2_01_FULL_38_12b</name>
    <dbReference type="NCBI Taxonomy" id="1802214"/>
    <lineage>
        <taxon>Bacteria</taxon>
        <taxon>Candidatus Staskawicziibacteriota</taxon>
    </lineage>
</organism>
<comment type="catalytic activity">
    <reaction evidence="12">
        <text>8-oxo-dGTP + H2O = 8-oxo-dGMP + diphosphate + H(+)</text>
        <dbReference type="Rhea" id="RHEA:31575"/>
        <dbReference type="ChEBI" id="CHEBI:15377"/>
        <dbReference type="ChEBI" id="CHEBI:15378"/>
        <dbReference type="ChEBI" id="CHEBI:33019"/>
        <dbReference type="ChEBI" id="CHEBI:63224"/>
        <dbReference type="ChEBI" id="CHEBI:77896"/>
    </reaction>
    <physiologicalReaction direction="left-to-right" evidence="12">
        <dbReference type="Rhea" id="RHEA:31576"/>
    </physiologicalReaction>
</comment>
<dbReference type="PRINTS" id="PR00502">
    <property type="entry name" value="NUDIXFAMILY"/>
</dbReference>
<keyword evidence="8" id="KW-0460">Magnesium</keyword>
<comment type="catalytic activity">
    <reaction evidence="10">
        <text>8-oxo-dATP + H2O = 8-oxo-dAMP + diphosphate + H(+)</text>
        <dbReference type="Rhea" id="RHEA:65396"/>
        <dbReference type="ChEBI" id="CHEBI:15377"/>
        <dbReference type="ChEBI" id="CHEBI:15378"/>
        <dbReference type="ChEBI" id="CHEBI:33019"/>
        <dbReference type="ChEBI" id="CHEBI:71361"/>
        <dbReference type="ChEBI" id="CHEBI:172871"/>
    </reaction>
    <physiologicalReaction direction="left-to-right" evidence="10">
        <dbReference type="Rhea" id="RHEA:65397"/>
    </physiologicalReaction>
</comment>
<evidence type="ECO:0000313" key="27">
    <source>
        <dbReference type="EMBL" id="OGZ72261.1"/>
    </source>
</evidence>
<dbReference type="EC" id="3.6.1.56" evidence="14"/>
<dbReference type="GO" id="GO:0008828">
    <property type="term" value="F:dATP diphosphatase activity"/>
    <property type="evidence" value="ECO:0007669"/>
    <property type="project" value="UniProtKB-EC"/>
</dbReference>
<comment type="subcellular location">
    <subcellularLocation>
        <location evidence="2">Cytoplasm</location>
    </subcellularLocation>
</comment>
<evidence type="ECO:0000256" key="20">
    <source>
        <dbReference type="ARBA" id="ARBA00032071"/>
    </source>
</evidence>
<name>A0A1G2ICG6_9BACT</name>
<dbReference type="GO" id="GO:0046872">
    <property type="term" value="F:metal ion binding"/>
    <property type="evidence" value="ECO:0007669"/>
    <property type="project" value="UniProtKB-KW"/>
</dbReference>
<comment type="catalytic activity">
    <reaction evidence="11">
        <text>2-oxo-dATP + H2O = 2-oxo-dAMP + diphosphate + H(+)</text>
        <dbReference type="Rhea" id="RHEA:31583"/>
        <dbReference type="ChEBI" id="CHEBI:15377"/>
        <dbReference type="ChEBI" id="CHEBI:15378"/>
        <dbReference type="ChEBI" id="CHEBI:33019"/>
        <dbReference type="ChEBI" id="CHEBI:63212"/>
        <dbReference type="ChEBI" id="CHEBI:77897"/>
        <dbReference type="EC" id="3.6.1.56"/>
    </reaction>
    <physiologicalReaction direction="left-to-right" evidence="11">
        <dbReference type="Rhea" id="RHEA:31584"/>
    </physiologicalReaction>
</comment>
<evidence type="ECO:0000256" key="17">
    <source>
        <dbReference type="ARBA" id="ARBA00030634"/>
    </source>
</evidence>
<evidence type="ECO:0000256" key="6">
    <source>
        <dbReference type="ARBA" id="ARBA00022723"/>
    </source>
</evidence>
<dbReference type="GO" id="GO:0003723">
    <property type="term" value="F:RNA binding"/>
    <property type="evidence" value="ECO:0007669"/>
    <property type="project" value="UniProtKB-KW"/>
</dbReference>
<dbReference type="InterPro" id="IPR000086">
    <property type="entry name" value="NUDIX_hydrolase_dom"/>
</dbReference>
<protein>
    <recommendedName>
        <fullName evidence="15">Oxidized purine nucleoside triphosphate hydrolase</fullName>
        <ecNumber evidence="14">3.6.1.56</ecNumber>
    </recommendedName>
    <alternativeName>
        <fullName evidence="19">2-hydroxy-dATP diphosphatase</fullName>
    </alternativeName>
    <alternativeName>
        <fullName evidence="18">7,8-dihydro-8-oxoguanine triphosphatase</fullName>
    </alternativeName>
    <alternativeName>
        <fullName evidence="17">8-oxo-dGTPase</fullName>
    </alternativeName>
    <alternativeName>
        <fullName evidence="20">Methylated purine nucleoside triphosphate hydrolase</fullName>
    </alternativeName>
    <alternativeName>
        <fullName evidence="16">Nucleoside diphosphate-linked moiety X motif 1</fullName>
    </alternativeName>
</protein>
<dbReference type="AlphaFoldDB" id="A0A1G2ICG6"/>
<comment type="caution">
    <text evidence="27">The sequence shown here is derived from an EMBL/GenBank/DDBJ whole genome shotgun (WGS) entry which is preliminary data.</text>
</comment>
<comment type="catalytic activity">
    <reaction evidence="13">
        <text>2-oxo-ATP + H2O = 2-oxo-AMP + diphosphate + H(+)</text>
        <dbReference type="Rhea" id="RHEA:67392"/>
        <dbReference type="ChEBI" id="CHEBI:15377"/>
        <dbReference type="ChEBI" id="CHEBI:15378"/>
        <dbReference type="ChEBI" id="CHEBI:33019"/>
        <dbReference type="ChEBI" id="CHEBI:71395"/>
        <dbReference type="ChEBI" id="CHEBI:172878"/>
    </reaction>
    <physiologicalReaction direction="left-to-right" evidence="13">
        <dbReference type="Rhea" id="RHEA:67393"/>
    </physiologicalReaction>
</comment>
<evidence type="ECO:0000256" key="2">
    <source>
        <dbReference type="ARBA" id="ARBA00004496"/>
    </source>
</evidence>
<evidence type="ECO:0000256" key="19">
    <source>
        <dbReference type="ARBA" id="ARBA00031927"/>
    </source>
</evidence>
<evidence type="ECO:0000256" key="5">
    <source>
        <dbReference type="ARBA" id="ARBA00022490"/>
    </source>
</evidence>
<evidence type="ECO:0000256" key="21">
    <source>
        <dbReference type="ARBA" id="ARBA00048002"/>
    </source>
</evidence>
<dbReference type="CDD" id="cd03427">
    <property type="entry name" value="NUDIX_MTH1_Nudt1"/>
    <property type="match status" value="1"/>
</dbReference>
<evidence type="ECO:0000256" key="10">
    <source>
        <dbReference type="ARBA" id="ARBA00024448"/>
    </source>
</evidence>
<comment type="catalytic activity">
    <reaction evidence="23">
        <text>N(6)-methyl-dATP + H2O = N(6)-methyl-dAMP + diphosphate + H(+)</text>
        <dbReference type="Rhea" id="RHEA:67604"/>
        <dbReference type="ChEBI" id="CHEBI:15377"/>
        <dbReference type="ChEBI" id="CHEBI:15378"/>
        <dbReference type="ChEBI" id="CHEBI:33019"/>
        <dbReference type="ChEBI" id="CHEBI:169976"/>
        <dbReference type="ChEBI" id="CHEBI:172872"/>
    </reaction>
    <physiologicalReaction direction="left-to-right" evidence="23">
        <dbReference type="Rhea" id="RHEA:67605"/>
    </physiologicalReaction>
</comment>
<evidence type="ECO:0000313" key="28">
    <source>
        <dbReference type="Proteomes" id="UP000176774"/>
    </source>
</evidence>
<proteinExistence type="inferred from homology"/>
<comment type="catalytic activity">
    <reaction evidence="21">
        <text>N(6)-methyl-ATP + H2O = N(6)-methyl-AMP + diphosphate + H(+)</text>
        <dbReference type="Rhea" id="RHEA:67608"/>
        <dbReference type="ChEBI" id="CHEBI:15377"/>
        <dbReference type="ChEBI" id="CHEBI:15378"/>
        <dbReference type="ChEBI" id="CHEBI:33019"/>
        <dbReference type="ChEBI" id="CHEBI:144842"/>
        <dbReference type="ChEBI" id="CHEBI:172873"/>
    </reaction>
    <physiologicalReaction direction="left-to-right" evidence="21">
        <dbReference type="Rhea" id="RHEA:67609"/>
    </physiologicalReaction>
</comment>
<comment type="subunit">
    <text evidence="4">Monomer.</text>
</comment>
<evidence type="ECO:0000256" key="13">
    <source>
        <dbReference type="ARBA" id="ARBA00024596"/>
    </source>
</evidence>
<evidence type="ECO:0000256" key="3">
    <source>
        <dbReference type="ARBA" id="ARBA00005582"/>
    </source>
</evidence>